<dbReference type="PROSITE" id="PS51900">
    <property type="entry name" value="CB"/>
    <property type="match status" value="1"/>
</dbReference>
<accession>A0A376CXC4</accession>
<evidence type="ECO:0000259" key="5">
    <source>
        <dbReference type="PROSITE" id="PS51898"/>
    </source>
</evidence>
<dbReference type="RefSeq" id="WP_115021788.1">
    <property type="nucleotide sequence ID" value="NZ_CP069533.1"/>
</dbReference>
<dbReference type="CDD" id="cd01189">
    <property type="entry name" value="INT_ICEBs1_C_like"/>
    <property type="match status" value="1"/>
</dbReference>
<reference evidence="7 9" key="1">
    <citation type="submission" date="2018-06" db="EMBL/GenBank/DDBJ databases">
        <authorList>
            <consortium name="Pathogen Informatics"/>
            <person name="Doyle S."/>
        </authorList>
    </citation>
    <scope>NUCLEOTIDE SEQUENCE [LARGE SCALE GENOMIC DNA]</scope>
    <source>
        <strain evidence="7 9">NCTC10289</strain>
    </source>
</reference>
<dbReference type="InterPro" id="IPR050090">
    <property type="entry name" value="Tyrosine_recombinase_XerCD"/>
</dbReference>
<dbReference type="PANTHER" id="PTHR30349">
    <property type="entry name" value="PHAGE INTEGRASE-RELATED"/>
    <property type="match status" value="1"/>
</dbReference>
<proteinExistence type="inferred from homology"/>
<dbReference type="InterPro" id="IPR002104">
    <property type="entry name" value="Integrase_catalytic"/>
</dbReference>
<dbReference type="Pfam" id="PF00589">
    <property type="entry name" value="Phage_integrase"/>
    <property type="match status" value="1"/>
</dbReference>
<keyword evidence="2 4" id="KW-0238">DNA-binding</keyword>
<evidence type="ECO:0000256" key="2">
    <source>
        <dbReference type="ARBA" id="ARBA00023125"/>
    </source>
</evidence>
<dbReference type="InterPro" id="IPR044068">
    <property type="entry name" value="CB"/>
</dbReference>
<evidence type="ECO:0000313" key="9">
    <source>
        <dbReference type="Proteomes" id="UP000254287"/>
    </source>
</evidence>
<feature type="domain" description="Core-binding (CB)" evidence="6">
    <location>
        <begin position="61"/>
        <end position="149"/>
    </location>
</feature>
<dbReference type="GO" id="GO:0003677">
    <property type="term" value="F:DNA binding"/>
    <property type="evidence" value="ECO:0007669"/>
    <property type="project" value="UniProtKB-UniRule"/>
</dbReference>
<gene>
    <name evidence="7" type="primary">intD_1</name>
    <name evidence="8" type="synonym">intD_2</name>
    <name evidence="7" type="ORF">NCTC10289_01250</name>
    <name evidence="8" type="ORF">NCTC10289_02633</name>
</gene>
<dbReference type="GO" id="GO:0015074">
    <property type="term" value="P:DNA integration"/>
    <property type="evidence" value="ECO:0007669"/>
    <property type="project" value="InterPro"/>
</dbReference>
<keyword evidence="3" id="KW-0233">DNA recombination</keyword>
<dbReference type="Proteomes" id="UP000254287">
    <property type="component" value="Unassembled WGS sequence"/>
</dbReference>
<dbReference type="GO" id="GO:0006310">
    <property type="term" value="P:DNA recombination"/>
    <property type="evidence" value="ECO:0007669"/>
    <property type="project" value="UniProtKB-KW"/>
</dbReference>
<evidence type="ECO:0000259" key="6">
    <source>
        <dbReference type="PROSITE" id="PS51900"/>
    </source>
</evidence>
<dbReference type="InterPro" id="IPR010998">
    <property type="entry name" value="Integrase_recombinase_N"/>
</dbReference>
<evidence type="ECO:0000313" key="8">
    <source>
        <dbReference type="EMBL" id="STD79114.1"/>
    </source>
</evidence>
<feature type="domain" description="Tyr recombinase" evidence="5">
    <location>
        <begin position="184"/>
        <end position="380"/>
    </location>
</feature>
<comment type="similarity">
    <text evidence="1">Belongs to the 'phage' integrase family.</text>
</comment>
<dbReference type="Gene3D" id="1.10.150.130">
    <property type="match status" value="1"/>
</dbReference>
<name>A0A376CXC4_9CORY</name>
<protein>
    <submittedName>
        <fullName evidence="7">Tyrosine recombinase</fullName>
    </submittedName>
</protein>
<evidence type="ECO:0000313" key="7">
    <source>
        <dbReference type="EMBL" id="STC77401.1"/>
    </source>
</evidence>
<organism evidence="7 9">
    <name type="scientific">Corynebacterium minutissimum</name>
    <dbReference type="NCBI Taxonomy" id="38301"/>
    <lineage>
        <taxon>Bacteria</taxon>
        <taxon>Bacillati</taxon>
        <taxon>Actinomycetota</taxon>
        <taxon>Actinomycetes</taxon>
        <taxon>Mycobacteriales</taxon>
        <taxon>Corynebacteriaceae</taxon>
        <taxon>Corynebacterium</taxon>
    </lineage>
</organism>
<dbReference type="EMBL" id="UFXP01000001">
    <property type="protein sequence ID" value="STC77401.1"/>
    <property type="molecule type" value="Genomic_DNA"/>
</dbReference>
<sequence>MSVHKRLSPKGKERWIARWRDPGGKQHSKSFDTRGEAVQWEADQISAAARGNYLPSEMQKLTVKDVFTQWLYHRPLRSASLIQYEYTLNKNLPPIADYKAHELTAADVQKWGAQLRTGRTWIDRKDRGVSETTARNAMRHLNSAMKWAVAEGMIPRNPVVLPKRNDALEPDLIPTAAQIHAVAKGLRAGGVKYTEVKRKGGKPRTNHLRPDPVLADMLTLAAFTGARISELAGLLVSEIDYEAGIIRIRKQLGKEEPRRRVELKTTGSRRDIPIAADVTALLHRHTDGREGNEYLFISATGRPIIHSRAAVKVRRVAEAVGAPNVHFHALRHYFASQLITAGVPIQDVAQVLGHSSAATTLAVYTHVVEGARERVAGAISSAIGSELKSAAVPLHAIGE</sequence>
<dbReference type="AlphaFoldDB" id="A0A376CXC4"/>
<evidence type="ECO:0000256" key="1">
    <source>
        <dbReference type="ARBA" id="ARBA00008857"/>
    </source>
</evidence>
<dbReference type="PANTHER" id="PTHR30349:SF64">
    <property type="entry name" value="PROPHAGE INTEGRASE INTD-RELATED"/>
    <property type="match status" value="1"/>
</dbReference>
<dbReference type="InterPro" id="IPR011010">
    <property type="entry name" value="DNA_brk_join_enz"/>
</dbReference>
<dbReference type="Gene3D" id="1.10.443.10">
    <property type="entry name" value="Intergrase catalytic core"/>
    <property type="match status" value="1"/>
</dbReference>
<dbReference type="SUPFAM" id="SSF56349">
    <property type="entry name" value="DNA breaking-rejoining enzymes"/>
    <property type="match status" value="1"/>
</dbReference>
<evidence type="ECO:0000256" key="4">
    <source>
        <dbReference type="PROSITE-ProRule" id="PRU01248"/>
    </source>
</evidence>
<evidence type="ECO:0000256" key="3">
    <source>
        <dbReference type="ARBA" id="ARBA00023172"/>
    </source>
</evidence>
<dbReference type="InterPro" id="IPR013762">
    <property type="entry name" value="Integrase-like_cat_sf"/>
</dbReference>
<dbReference type="EMBL" id="UFXP01000002">
    <property type="protein sequence ID" value="STD79114.1"/>
    <property type="molecule type" value="Genomic_DNA"/>
</dbReference>
<dbReference type="PROSITE" id="PS51898">
    <property type="entry name" value="TYR_RECOMBINASE"/>
    <property type="match status" value="1"/>
</dbReference>